<comment type="catalytic activity">
    <reaction evidence="13">
        <text>L-tyrosyl-[protein] + ATP = O-phospho-L-tyrosyl-[protein] + ADP + H(+)</text>
        <dbReference type="Rhea" id="RHEA:10596"/>
        <dbReference type="Rhea" id="RHEA-COMP:10136"/>
        <dbReference type="Rhea" id="RHEA-COMP:20101"/>
        <dbReference type="ChEBI" id="CHEBI:15378"/>
        <dbReference type="ChEBI" id="CHEBI:30616"/>
        <dbReference type="ChEBI" id="CHEBI:46858"/>
        <dbReference type="ChEBI" id="CHEBI:61978"/>
        <dbReference type="ChEBI" id="CHEBI:456216"/>
        <dbReference type="EC" id="2.7.12.1"/>
    </reaction>
</comment>
<keyword evidence="5" id="KW-0723">Serine/threonine-protein kinase</keyword>
<comment type="cofactor">
    <cofactor evidence="2">
        <name>Mg(2+)</name>
        <dbReference type="ChEBI" id="CHEBI:18420"/>
    </cofactor>
</comment>
<evidence type="ECO:0000259" key="15">
    <source>
        <dbReference type="PROSITE" id="PS50011"/>
    </source>
</evidence>
<dbReference type="AlphaFoldDB" id="A0A0X3PQ78"/>
<evidence type="ECO:0000256" key="4">
    <source>
        <dbReference type="ARBA" id="ARBA00013203"/>
    </source>
</evidence>
<dbReference type="InterPro" id="IPR011009">
    <property type="entry name" value="Kinase-like_dom_sf"/>
</dbReference>
<evidence type="ECO:0000256" key="6">
    <source>
        <dbReference type="ARBA" id="ARBA00022679"/>
    </source>
</evidence>
<keyword evidence="8 16" id="KW-0418">Kinase</keyword>
<dbReference type="Pfam" id="PF07714">
    <property type="entry name" value="PK_Tyr_Ser-Thr"/>
    <property type="match status" value="2"/>
</dbReference>
<dbReference type="GO" id="GO:0004674">
    <property type="term" value="F:protein serine/threonine kinase activity"/>
    <property type="evidence" value="ECO:0007669"/>
    <property type="project" value="UniProtKB-KW"/>
</dbReference>
<evidence type="ECO:0000313" key="16">
    <source>
        <dbReference type="EMBL" id="JAP49346.1"/>
    </source>
</evidence>
<dbReference type="Gene3D" id="3.30.200.20">
    <property type="entry name" value="Phosphorylase Kinase, domain 1"/>
    <property type="match status" value="1"/>
</dbReference>
<keyword evidence="10" id="KW-0464">Manganese</keyword>
<accession>A0A0X3PQ78</accession>
<comment type="catalytic activity">
    <reaction evidence="11">
        <text>L-seryl-[protein] + ATP = O-phospho-L-seryl-[protein] + ADP + H(+)</text>
        <dbReference type="Rhea" id="RHEA:17989"/>
        <dbReference type="Rhea" id="RHEA-COMP:9863"/>
        <dbReference type="Rhea" id="RHEA-COMP:11604"/>
        <dbReference type="ChEBI" id="CHEBI:15378"/>
        <dbReference type="ChEBI" id="CHEBI:29999"/>
        <dbReference type="ChEBI" id="CHEBI:30616"/>
        <dbReference type="ChEBI" id="CHEBI:83421"/>
        <dbReference type="ChEBI" id="CHEBI:456216"/>
        <dbReference type="EC" id="2.7.12.1"/>
    </reaction>
</comment>
<proteinExistence type="inferred from homology"/>
<keyword evidence="7 14" id="KW-0547">Nucleotide-binding</keyword>
<dbReference type="InterPro" id="IPR050940">
    <property type="entry name" value="Actin_reg-Ser/Thr_kinase"/>
</dbReference>
<dbReference type="PANTHER" id="PTHR46485:SF5">
    <property type="entry name" value="CENTER DIVIDER, ISOFORM A"/>
    <property type="match status" value="1"/>
</dbReference>
<dbReference type="PANTHER" id="PTHR46485">
    <property type="entry name" value="LIM DOMAIN KINASE 1"/>
    <property type="match status" value="1"/>
</dbReference>
<sequence length="375" mass="42234">MMNNAVLESKSSLQRKRSYAIKKLPSLTRSISIHSEKQLPLLFDVNDIEIIEEIGQGAFGKIHKVHHKNFQEDLVIKGVLNNAGECEAYLLKEVSLLQRLKHPNLLCSFGVLVMDHQLWLVTEFVCAGSLHDYVLVRPHRFLSWQTRISFAADIASAMSYLHEQGVVHRDLTSHNCLVRSNGSVVVADLGLALLTRPPEATHEARDAHGFSRNPTLNCRIGARCFFSGSPIKEISSDEDAQPEYEIHPSLSAPCQRRNKRKYQVLGSPFWMAPEMFSSKPYDESVDIYSFGVILCQLIGRVDADPDVLERRSSTLSIDTDKFLKTHVPEDAPRELVELAIACTRLESDSRPSFSVCHSWLQGNCLQRVGMEEPVK</sequence>
<gene>
    <name evidence="16" type="primary">LIMK1</name>
    <name evidence="16" type="ORF">TR145938</name>
</gene>
<protein>
    <recommendedName>
        <fullName evidence="4">dual-specificity kinase</fullName>
        <ecNumber evidence="4">2.7.12.1</ecNumber>
    </recommendedName>
</protein>
<dbReference type="PROSITE" id="PS00107">
    <property type="entry name" value="PROTEIN_KINASE_ATP"/>
    <property type="match status" value="1"/>
</dbReference>
<evidence type="ECO:0000256" key="2">
    <source>
        <dbReference type="ARBA" id="ARBA00001946"/>
    </source>
</evidence>
<comment type="similarity">
    <text evidence="3">Belongs to the protein kinase superfamily. TKL Ser/Thr protein kinase family.</text>
</comment>
<evidence type="ECO:0000256" key="3">
    <source>
        <dbReference type="ARBA" id="ARBA00005843"/>
    </source>
</evidence>
<dbReference type="EC" id="2.7.12.1" evidence="4"/>
<feature type="binding site" evidence="14">
    <location>
        <position position="77"/>
    </location>
    <ligand>
        <name>ATP</name>
        <dbReference type="ChEBI" id="CHEBI:30616"/>
    </ligand>
</feature>
<evidence type="ECO:0000256" key="9">
    <source>
        <dbReference type="ARBA" id="ARBA00022840"/>
    </source>
</evidence>
<dbReference type="InterPro" id="IPR001245">
    <property type="entry name" value="Ser-Thr/Tyr_kinase_cat_dom"/>
</dbReference>
<keyword evidence="6" id="KW-0808">Transferase</keyword>
<dbReference type="InterPro" id="IPR000719">
    <property type="entry name" value="Prot_kinase_dom"/>
</dbReference>
<evidence type="ECO:0000256" key="11">
    <source>
        <dbReference type="ARBA" id="ARBA00049003"/>
    </source>
</evidence>
<dbReference type="GO" id="GO:0005524">
    <property type="term" value="F:ATP binding"/>
    <property type="evidence" value="ECO:0007669"/>
    <property type="project" value="UniProtKB-UniRule"/>
</dbReference>
<dbReference type="InterPro" id="IPR017441">
    <property type="entry name" value="Protein_kinase_ATP_BS"/>
</dbReference>
<organism evidence="16">
    <name type="scientific">Schistocephalus solidus</name>
    <name type="common">Tapeworm</name>
    <dbReference type="NCBI Taxonomy" id="70667"/>
    <lineage>
        <taxon>Eukaryota</taxon>
        <taxon>Metazoa</taxon>
        <taxon>Spiralia</taxon>
        <taxon>Lophotrochozoa</taxon>
        <taxon>Platyhelminthes</taxon>
        <taxon>Cestoda</taxon>
        <taxon>Eucestoda</taxon>
        <taxon>Diphyllobothriidea</taxon>
        <taxon>Diphyllobothriidae</taxon>
        <taxon>Schistocephalus</taxon>
    </lineage>
</organism>
<evidence type="ECO:0000256" key="12">
    <source>
        <dbReference type="ARBA" id="ARBA00049308"/>
    </source>
</evidence>
<evidence type="ECO:0000256" key="7">
    <source>
        <dbReference type="ARBA" id="ARBA00022741"/>
    </source>
</evidence>
<dbReference type="PROSITE" id="PS00109">
    <property type="entry name" value="PROTEIN_KINASE_TYR"/>
    <property type="match status" value="1"/>
</dbReference>
<dbReference type="GO" id="GO:0046872">
    <property type="term" value="F:metal ion binding"/>
    <property type="evidence" value="ECO:0007669"/>
    <property type="project" value="UniProtKB-KW"/>
</dbReference>
<dbReference type="InterPro" id="IPR008266">
    <property type="entry name" value="Tyr_kinase_AS"/>
</dbReference>
<evidence type="ECO:0000256" key="1">
    <source>
        <dbReference type="ARBA" id="ARBA00001936"/>
    </source>
</evidence>
<comment type="catalytic activity">
    <reaction evidence="12">
        <text>L-threonyl-[protein] + ATP = O-phospho-L-threonyl-[protein] + ADP + H(+)</text>
        <dbReference type="Rhea" id="RHEA:46608"/>
        <dbReference type="Rhea" id="RHEA-COMP:11060"/>
        <dbReference type="Rhea" id="RHEA-COMP:11605"/>
        <dbReference type="ChEBI" id="CHEBI:15378"/>
        <dbReference type="ChEBI" id="CHEBI:30013"/>
        <dbReference type="ChEBI" id="CHEBI:30616"/>
        <dbReference type="ChEBI" id="CHEBI:61977"/>
        <dbReference type="ChEBI" id="CHEBI:456216"/>
        <dbReference type="EC" id="2.7.12.1"/>
    </reaction>
</comment>
<dbReference type="GO" id="GO:0005737">
    <property type="term" value="C:cytoplasm"/>
    <property type="evidence" value="ECO:0007669"/>
    <property type="project" value="TreeGrafter"/>
</dbReference>
<dbReference type="GO" id="GO:0030036">
    <property type="term" value="P:actin cytoskeleton organization"/>
    <property type="evidence" value="ECO:0007669"/>
    <property type="project" value="TreeGrafter"/>
</dbReference>
<evidence type="ECO:0000256" key="8">
    <source>
        <dbReference type="ARBA" id="ARBA00022777"/>
    </source>
</evidence>
<keyword evidence="9 14" id="KW-0067">ATP-binding</keyword>
<dbReference type="GO" id="GO:0004712">
    <property type="term" value="F:protein serine/threonine/tyrosine kinase activity"/>
    <property type="evidence" value="ECO:0007669"/>
    <property type="project" value="UniProtKB-EC"/>
</dbReference>
<evidence type="ECO:0000256" key="5">
    <source>
        <dbReference type="ARBA" id="ARBA00022527"/>
    </source>
</evidence>
<evidence type="ECO:0000256" key="10">
    <source>
        <dbReference type="ARBA" id="ARBA00023211"/>
    </source>
</evidence>
<dbReference type="PROSITE" id="PS50011">
    <property type="entry name" value="PROTEIN_KINASE_DOM"/>
    <property type="match status" value="1"/>
</dbReference>
<reference evidence="16" key="1">
    <citation type="submission" date="2016-01" db="EMBL/GenBank/DDBJ databases">
        <title>Reference transcriptome for the parasite Schistocephalus solidus: insights into the molecular evolution of parasitism.</title>
        <authorList>
            <person name="Hebert F.O."/>
            <person name="Grambauer S."/>
            <person name="Barber I."/>
            <person name="Landry C.R."/>
            <person name="Aubin-Horth N."/>
        </authorList>
    </citation>
    <scope>NUCLEOTIDE SEQUENCE</scope>
</reference>
<dbReference type="GO" id="GO:0005634">
    <property type="term" value="C:nucleus"/>
    <property type="evidence" value="ECO:0007669"/>
    <property type="project" value="TreeGrafter"/>
</dbReference>
<feature type="domain" description="Protein kinase" evidence="15">
    <location>
        <begin position="48"/>
        <end position="360"/>
    </location>
</feature>
<dbReference type="EMBL" id="GEEE01013879">
    <property type="protein sequence ID" value="JAP49346.1"/>
    <property type="molecule type" value="Transcribed_RNA"/>
</dbReference>
<evidence type="ECO:0000256" key="14">
    <source>
        <dbReference type="PROSITE-ProRule" id="PRU10141"/>
    </source>
</evidence>
<dbReference type="SUPFAM" id="SSF56112">
    <property type="entry name" value="Protein kinase-like (PK-like)"/>
    <property type="match status" value="1"/>
</dbReference>
<name>A0A0X3PQ78_SCHSO</name>
<dbReference type="Gene3D" id="1.10.510.10">
    <property type="entry name" value="Transferase(Phosphotransferase) domain 1"/>
    <property type="match status" value="1"/>
</dbReference>
<comment type="cofactor">
    <cofactor evidence="1">
        <name>Mn(2+)</name>
        <dbReference type="ChEBI" id="CHEBI:29035"/>
    </cofactor>
</comment>
<evidence type="ECO:0000256" key="13">
    <source>
        <dbReference type="ARBA" id="ARBA00051680"/>
    </source>
</evidence>